<dbReference type="RefSeq" id="WP_092467442.1">
    <property type="nucleotide sequence ID" value="NZ_FNCZ01000003.1"/>
</dbReference>
<name>A0A1G8D6U1_9FLAO</name>
<proteinExistence type="predicted"/>
<dbReference type="AlphaFoldDB" id="A0A1G8D6U1"/>
<gene>
    <name evidence="1" type="ORF">SAMN04489796_103137</name>
</gene>
<dbReference type="EMBL" id="FNCZ01000003">
    <property type="protein sequence ID" value="SDH53508.1"/>
    <property type="molecule type" value="Genomic_DNA"/>
</dbReference>
<protein>
    <submittedName>
        <fullName evidence="1">Uncharacterized protein</fullName>
    </submittedName>
</protein>
<dbReference type="STRING" id="262004.SAMN04489796_103137"/>
<sequence length="91" mass="10456">MTKQYVKTLCPTPYNKIDSIDPYEINVAIYNNGKPIEINEENGFFFSDSGREYELKLKFTNANSKPNSLNVGIQTNVPGPSYELLIERKYE</sequence>
<accession>A0A1G8D6U1</accession>
<dbReference type="OrthoDB" id="1445561at2"/>
<evidence type="ECO:0000313" key="1">
    <source>
        <dbReference type="EMBL" id="SDH53508.1"/>
    </source>
</evidence>
<reference evidence="2" key="1">
    <citation type="submission" date="2016-10" db="EMBL/GenBank/DDBJ databases">
        <authorList>
            <person name="Varghese N."/>
            <person name="Submissions S."/>
        </authorList>
    </citation>
    <scope>NUCLEOTIDE SEQUENCE [LARGE SCALE GENOMIC DNA]</scope>
    <source>
        <strain evidence="2">DSM 15363</strain>
    </source>
</reference>
<keyword evidence="2" id="KW-1185">Reference proteome</keyword>
<dbReference type="Proteomes" id="UP000199492">
    <property type="component" value="Unassembled WGS sequence"/>
</dbReference>
<organism evidence="1 2">
    <name type="scientific">Winogradskyella thalassocola</name>
    <dbReference type="NCBI Taxonomy" id="262004"/>
    <lineage>
        <taxon>Bacteria</taxon>
        <taxon>Pseudomonadati</taxon>
        <taxon>Bacteroidota</taxon>
        <taxon>Flavobacteriia</taxon>
        <taxon>Flavobacteriales</taxon>
        <taxon>Flavobacteriaceae</taxon>
        <taxon>Winogradskyella</taxon>
    </lineage>
</organism>
<evidence type="ECO:0000313" key="2">
    <source>
        <dbReference type="Proteomes" id="UP000199492"/>
    </source>
</evidence>